<reference evidence="1 2" key="1">
    <citation type="journal article" date="2013" name="Int. J. Syst. Evol. Microbiol.">
        <title>Roseomonas aerophila sp. nov., isolated from air.</title>
        <authorList>
            <person name="Kim S.J."/>
            <person name="Weon H.Y."/>
            <person name="Ahn J.H."/>
            <person name="Hong S.B."/>
            <person name="Seok S.J."/>
            <person name="Whang K.S."/>
            <person name="Kwon S.W."/>
        </authorList>
    </citation>
    <scope>NUCLEOTIDE SEQUENCE [LARGE SCALE GENOMIC DNA]</scope>
    <source>
        <strain evidence="1 2">NBRC 108923</strain>
    </source>
</reference>
<keyword evidence="2" id="KW-1185">Reference proteome</keyword>
<protein>
    <recommendedName>
        <fullName evidence="3">Peptide methionine sulfoxide reductase</fullName>
    </recommendedName>
</protein>
<comment type="caution">
    <text evidence="1">The sequence shown here is derived from an EMBL/GenBank/DDBJ whole genome shotgun (WGS) entry which is preliminary data.</text>
</comment>
<dbReference type="Proteomes" id="UP000626026">
    <property type="component" value="Unassembled WGS sequence"/>
</dbReference>
<gene>
    <name evidence="1" type="ORF">IBL26_06160</name>
</gene>
<evidence type="ECO:0000313" key="1">
    <source>
        <dbReference type="EMBL" id="MBC9206413.1"/>
    </source>
</evidence>
<evidence type="ECO:0008006" key="3">
    <source>
        <dbReference type="Google" id="ProtNLM"/>
    </source>
</evidence>
<evidence type="ECO:0000313" key="2">
    <source>
        <dbReference type="Proteomes" id="UP000626026"/>
    </source>
</evidence>
<proteinExistence type="predicted"/>
<dbReference type="RefSeq" id="WP_187783591.1">
    <property type="nucleotide sequence ID" value="NZ_JACTVA010000007.1"/>
</dbReference>
<sequence>MDDFLARLDALPQGYSEGLYEGRRYGITLSASADGRRRWLYAEELGGTGRVSCNVYLAGGRVLLKPCEMPEERVTDFLLRLRTP</sequence>
<dbReference type="EMBL" id="JACTVA010000007">
    <property type="protein sequence ID" value="MBC9206413.1"/>
    <property type="molecule type" value="Genomic_DNA"/>
</dbReference>
<organism evidence="1 2">
    <name type="scientific">Teichococcus aerophilus</name>
    <dbReference type="NCBI Taxonomy" id="1224513"/>
    <lineage>
        <taxon>Bacteria</taxon>
        <taxon>Pseudomonadati</taxon>
        <taxon>Pseudomonadota</taxon>
        <taxon>Alphaproteobacteria</taxon>
        <taxon>Acetobacterales</taxon>
        <taxon>Roseomonadaceae</taxon>
        <taxon>Roseomonas</taxon>
    </lineage>
</organism>
<name>A0ABR7RJC0_9PROT</name>
<accession>A0ABR7RJC0</accession>